<keyword evidence="1" id="KW-1133">Transmembrane helix</keyword>
<dbReference type="EMBL" id="JACHJR010000001">
    <property type="protein sequence ID" value="MBB4944529.1"/>
    <property type="molecule type" value="Genomic_DNA"/>
</dbReference>
<feature type="transmembrane region" description="Helical" evidence="1">
    <location>
        <begin position="97"/>
        <end position="117"/>
    </location>
</feature>
<dbReference type="Proteomes" id="UP000573327">
    <property type="component" value="Unassembled WGS sequence"/>
</dbReference>
<proteinExistence type="predicted"/>
<evidence type="ECO:0000313" key="2">
    <source>
        <dbReference type="EMBL" id="MBB4944529.1"/>
    </source>
</evidence>
<accession>A0A7W7S626</accession>
<dbReference type="RefSeq" id="WP_184910547.1">
    <property type="nucleotide sequence ID" value="NZ_JACHJR010000001.1"/>
</dbReference>
<organism evidence="2 3">
    <name type="scientific">Kitasatospora gansuensis</name>
    <dbReference type="NCBI Taxonomy" id="258050"/>
    <lineage>
        <taxon>Bacteria</taxon>
        <taxon>Bacillati</taxon>
        <taxon>Actinomycetota</taxon>
        <taxon>Actinomycetes</taxon>
        <taxon>Kitasatosporales</taxon>
        <taxon>Streptomycetaceae</taxon>
        <taxon>Kitasatospora</taxon>
    </lineage>
</organism>
<evidence type="ECO:0000313" key="3">
    <source>
        <dbReference type="Proteomes" id="UP000573327"/>
    </source>
</evidence>
<keyword evidence="3" id="KW-1185">Reference proteome</keyword>
<gene>
    <name evidence="2" type="ORF">F4556_000064</name>
</gene>
<dbReference type="InterPro" id="IPR046737">
    <property type="entry name" value="DUF6629"/>
</dbReference>
<keyword evidence="1" id="KW-0472">Membrane</keyword>
<feature type="transmembrane region" description="Helical" evidence="1">
    <location>
        <begin position="160"/>
        <end position="179"/>
    </location>
</feature>
<feature type="transmembrane region" description="Helical" evidence="1">
    <location>
        <begin position="129"/>
        <end position="148"/>
    </location>
</feature>
<dbReference type="Pfam" id="PF20334">
    <property type="entry name" value="DUF6629"/>
    <property type="match status" value="1"/>
</dbReference>
<dbReference type="AlphaFoldDB" id="A0A7W7S626"/>
<protein>
    <submittedName>
        <fullName evidence="2">Uncharacterized protein</fullName>
    </submittedName>
</protein>
<feature type="transmembrane region" description="Helical" evidence="1">
    <location>
        <begin position="66"/>
        <end position="90"/>
    </location>
</feature>
<sequence length="208" mass="21830">MCWSAEADLVTGAVVAGLGVACLSGVRHRRQVPLAALPLLLGVHQLVEAAVWLGGEGRIDPEVAQVARVIWALIAMPVLVTLVPFGAWYASGRPRRLLPFLLLGLATAVPLAAAVLAGPVTAEAHGHTLSYAVGLPFAPLLLIAYLLATLGPLVLNPDPALRRLGWVMAVAALICAVLWRTAFASTWCALAALVSVLLLRWVRQPAVA</sequence>
<reference evidence="2 3" key="1">
    <citation type="submission" date="2020-08" db="EMBL/GenBank/DDBJ databases">
        <title>Sequencing the genomes of 1000 actinobacteria strains.</title>
        <authorList>
            <person name="Klenk H.-P."/>
        </authorList>
    </citation>
    <scope>NUCLEOTIDE SEQUENCE [LARGE SCALE GENOMIC DNA]</scope>
    <source>
        <strain evidence="2 3">DSM 44786</strain>
    </source>
</reference>
<keyword evidence="1" id="KW-0812">Transmembrane</keyword>
<feature type="transmembrane region" description="Helical" evidence="1">
    <location>
        <begin position="34"/>
        <end position="54"/>
    </location>
</feature>
<comment type="caution">
    <text evidence="2">The sequence shown here is derived from an EMBL/GenBank/DDBJ whole genome shotgun (WGS) entry which is preliminary data.</text>
</comment>
<evidence type="ECO:0000256" key="1">
    <source>
        <dbReference type="SAM" id="Phobius"/>
    </source>
</evidence>
<name>A0A7W7S626_9ACTN</name>